<keyword evidence="2" id="KW-1185">Reference proteome</keyword>
<evidence type="ECO:0000313" key="1">
    <source>
        <dbReference type="EMBL" id="KAK4220562.1"/>
    </source>
</evidence>
<dbReference type="Gene3D" id="1.10.600.10">
    <property type="entry name" value="Farnesyl Diphosphate Synthase"/>
    <property type="match status" value="1"/>
</dbReference>
<protein>
    <submittedName>
        <fullName evidence="1">Isoprenoid synthase domain-containing protein</fullName>
    </submittedName>
</protein>
<gene>
    <name evidence="1" type="ORF">QBC38DRAFT_186594</name>
</gene>
<organism evidence="1 2">
    <name type="scientific">Podospora fimiseda</name>
    <dbReference type="NCBI Taxonomy" id="252190"/>
    <lineage>
        <taxon>Eukaryota</taxon>
        <taxon>Fungi</taxon>
        <taxon>Dikarya</taxon>
        <taxon>Ascomycota</taxon>
        <taxon>Pezizomycotina</taxon>
        <taxon>Sordariomycetes</taxon>
        <taxon>Sordariomycetidae</taxon>
        <taxon>Sordariales</taxon>
        <taxon>Podosporaceae</taxon>
        <taxon>Podospora</taxon>
    </lineage>
</organism>
<dbReference type="Pfam" id="PF19086">
    <property type="entry name" value="Terpene_syn_C_2"/>
    <property type="match status" value="1"/>
</dbReference>
<reference evidence="1" key="2">
    <citation type="submission" date="2023-05" db="EMBL/GenBank/DDBJ databases">
        <authorList>
            <consortium name="Lawrence Berkeley National Laboratory"/>
            <person name="Steindorff A."/>
            <person name="Hensen N."/>
            <person name="Bonometti L."/>
            <person name="Westerberg I."/>
            <person name="Brannstrom I.O."/>
            <person name="Guillou S."/>
            <person name="Cros-Aarteil S."/>
            <person name="Calhoun S."/>
            <person name="Haridas S."/>
            <person name="Kuo A."/>
            <person name="Mondo S."/>
            <person name="Pangilinan J."/>
            <person name="Riley R."/>
            <person name="Labutti K."/>
            <person name="Andreopoulos B."/>
            <person name="Lipzen A."/>
            <person name="Chen C."/>
            <person name="Yanf M."/>
            <person name="Daum C."/>
            <person name="Ng V."/>
            <person name="Clum A."/>
            <person name="Ohm R."/>
            <person name="Martin F."/>
            <person name="Silar P."/>
            <person name="Natvig D."/>
            <person name="Lalanne C."/>
            <person name="Gautier V."/>
            <person name="Ament-Velasquez S.L."/>
            <person name="Kruys A."/>
            <person name="Hutchinson M.I."/>
            <person name="Powell A.J."/>
            <person name="Barry K."/>
            <person name="Miller A.N."/>
            <person name="Grigoriev I.V."/>
            <person name="Debuchy R."/>
            <person name="Gladieux P."/>
            <person name="Thoren M.H."/>
            <person name="Johannesson H."/>
        </authorList>
    </citation>
    <scope>NUCLEOTIDE SEQUENCE</scope>
    <source>
        <strain evidence="1">CBS 990.96</strain>
    </source>
</reference>
<dbReference type="InterPro" id="IPR008949">
    <property type="entry name" value="Isoprenoid_synthase_dom_sf"/>
</dbReference>
<comment type="caution">
    <text evidence="1">The sequence shown here is derived from an EMBL/GenBank/DDBJ whole genome shotgun (WGS) entry which is preliminary data.</text>
</comment>
<dbReference type="EMBL" id="MU865713">
    <property type="protein sequence ID" value="KAK4220562.1"/>
    <property type="molecule type" value="Genomic_DNA"/>
</dbReference>
<accession>A0AAN6YPQ9</accession>
<dbReference type="AlphaFoldDB" id="A0AAN6YPQ9"/>
<name>A0AAN6YPQ9_9PEZI</name>
<reference evidence="1" key="1">
    <citation type="journal article" date="2023" name="Mol. Phylogenet. Evol.">
        <title>Genome-scale phylogeny and comparative genomics of the fungal order Sordariales.</title>
        <authorList>
            <person name="Hensen N."/>
            <person name="Bonometti L."/>
            <person name="Westerberg I."/>
            <person name="Brannstrom I.O."/>
            <person name="Guillou S."/>
            <person name="Cros-Aarteil S."/>
            <person name="Calhoun S."/>
            <person name="Haridas S."/>
            <person name="Kuo A."/>
            <person name="Mondo S."/>
            <person name="Pangilinan J."/>
            <person name="Riley R."/>
            <person name="LaButti K."/>
            <person name="Andreopoulos B."/>
            <person name="Lipzen A."/>
            <person name="Chen C."/>
            <person name="Yan M."/>
            <person name="Daum C."/>
            <person name="Ng V."/>
            <person name="Clum A."/>
            <person name="Steindorff A."/>
            <person name="Ohm R.A."/>
            <person name="Martin F."/>
            <person name="Silar P."/>
            <person name="Natvig D.O."/>
            <person name="Lalanne C."/>
            <person name="Gautier V."/>
            <person name="Ament-Velasquez S.L."/>
            <person name="Kruys A."/>
            <person name="Hutchinson M.I."/>
            <person name="Powell A.J."/>
            <person name="Barry K."/>
            <person name="Miller A.N."/>
            <person name="Grigoriev I.V."/>
            <person name="Debuchy R."/>
            <person name="Gladieux P."/>
            <person name="Hiltunen Thoren M."/>
            <person name="Johannesson H."/>
        </authorList>
    </citation>
    <scope>NUCLEOTIDE SEQUENCE</scope>
    <source>
        <strain evidence="1">CBS 990.96</strain>
    </source>
</reference>
<evidence type="ECO:0000313" key="2">
    <source>
        <dbReference type="Proteomes" id="UP001301958"/>
    </source>
</evidence>
<dbReference type="Proteomes" id="UP001301958">
    <property type="component" value="Unassembled WGS sequence"/>
</dbReference>
<dbReference type="SUPFAM" id="SSF48576">
    <property type="entry name" value="Terpenoid synthases"/>
    <property type="match status" value="1"/>
</dbReference>
<sequence length="368" mass="41786">MAPTRYSSVLDPSEYGEGNTHGLLDSIQIRIGNKDDRADLGSISAIKDWQNHVDPTIGFYAGTLHRRMHLIHLAIPDCIPERLFITAYATEFSMLSDDFFENAEHTKAIESRDGAIVGLNASDTMPVNSNKDMQSERAKGIKKLQSWLISEMMAIDPERAMLIVKVWTEYLKEGSCLRVEDYNVADYVEYRLVNVGGKFWEASIKFGTGITIPDHEKQISDDICRDAWIAMALINDLYSWEKEFRVATELKLTGTFNVIWIIMREQGVDVEAAKQVCISMIKEYIQRLQLGLKKLEEKGESSADLFLLIEGVKSTVWGGALWSMGCPRYNSSAKFNEQQLEWLANGIPDHLQRNLRRVPLTISKVQRT</sequence>
<proteinExistence type="predicted"/>